<protein>
    <submittedName>
        <fullName evidence="9">GATA-4/5/6 transcription factor</fullName>
    </submittedName>
</protein>
<dbReference type="AlphaFoldDB" id="A0AAD7CL21"/>
<keyword evidence="5" id="KW-0804">Transcription</keyword>
<keyword evidence="1" id="KW-0479">Metal-binding</keyword>
<dbReference type="SUPFAM" id="SSF57716">
    <property type="entry name" value="Glucocorticoid receptor-like (DNA-binding domain)"/>
    <property type="match status" value="1"/>
</dbReference>
<keyword evidence="10" id="KW-1185">Reference proteome</keyword>
<feature type="compositionally biased region" description="Pro residues" evidence="7">
    <location>
        <begin position="165"/>
        <end position="174"/>
    </location>
</feature>
<dbReference type="PANTHER" id="PTHR47172">
    <property type="entry name" value="OS01G0976800 PROTEIN"/>
    <property type="match status" value="1"/>
</dbReference>
<evidence type="ECO:0000256" key="4">
    <source>
        <dbReference type="ARBA" id="ARBA00023015"/>
    </source>
</evidence>
<dbReference type="GO" id="GO:0006355">
    <property type="term" value="P:regulation of DNA-templated transcription"/>
    <property type="evidence" value="ECO:0007669"/>
    <property type="project" value="InterPro"/>
</dbReference>
<dbReference type="Gene3D" id="3.30.50.10">
    <property type="entry name" value="Erythroid Transcription Factor GATA-1, subunit A"/>
    <property type="match status" value="1"/>
</dbReference>
<sequence>MELIRTKRAATAVNAGAGGPPKSKYRKRSVSVFSFVLCLSDVGSRDWSGQRATPPGKCHSCNIRETPEWRRGPDGARTLCNACGLHYAKLMRKREKEQGQAGAPIDMDTLRASARADMAAKLAAKAGNRAAKNGTTAALPTPSDDIPPPPAPPATHQGSFQVTFAPPPPPPPPSSSSSSAPTGPALSPSEVQAQMHNPVPPPTLPPPPVSAAAWSASGQRTYAPEQLQHQSFVRTAGQTSSA</sequence>
<feature type="region of interest" description="Disordered" evidence="7">
    <location>
        <begin position="127"/>
        <end position="242"/>
    </location>
</feature>
<evidence type="ECO:0000256" key="2">
    <source>
        <dbReference type="ARBA" id="ARBA00022771"/>
    </source>
</evidence>
<evidence type="ECO:0000313" key="10">
    <source>
        <dbReference type="Proteomes" id="UP001221142"/>
    </source>
</evidence>
<dbReference type="CDD" id="cd00202">
    <property type="entry name" value="ZnF_GATA"/>
    <property type="match status" value="1"/>
</dbReference>
<dbReference type="Pfam" id="PF00320">
    <property type="entry name" value="GATA"/>
    <property type="match status" value="1"/>
</dbReference>
<dbReference type="InterPro" id="IPR013088">
    <property type="entry name" value="Znf_NHR/GATA"/>
</dbReference>
<feature type="compositionally biased region" description="Low complexity" evidence="7">
    <location>
        <begin position="175"/>
        <end position="189"/>
    </location>
</feature>
<evidence type="ECO:0000256" key="3">
    <source>
        <dbReference type="ARBA" id="ARBA00022833"/>
    </source>
</evidence>
<evidence type="ECO:0000256" key="6">
    <source>
        <dbReference type="PROSITE-ProRule" id="PRU00094"/>
    </source>
</evidence>
<dbReference type="PANTHER" id="PTHR47172:SF24">
    <property type="entry name" value="GATA ZINC FINGER DOMAIN-CONTAINING PROTEIN 14-RELATED"/>
    <property type="match status" value="1"/>
</dbReference>
<name>A0AAD7CL21_9AGAR</name>
<dbReference type="GO" id="GO:0043565">
    <property type="term" value="F:sequence-specific DNA binding"/>
    <property type="evidence" value="ECO:0007669"/>
    <property type="project" value="InterPro"/>
</dbReference>
<comment type="caution">
    <text evidence="9">The sequence shown here is derived from an EMBL/GenBank/DDBJ whole genome shotgun (WGS) entry which is preliminary data.</text>
</comment>
<feature type="compositionally biased region" description="Pro residues" evidence="7">
    <location>
        <begin position="198"/>
        <end position="209"/>
    </location>
</feature>
<keyword evidence="3" id="KW-0862">Zinc</keyword>
<dbReference type="GO" id="GO:0008270">
    <property type="term" value="F:zinc ion binding"/>
    <property type="evidence" value="ECO:0007669"/>
    <property type="project" value="UniProtKB-KW"/>
</dbReference>
<dbReference type="Proteomes" id="UP001221142">
    <property type="component" value="Unassembled WGS sequence"/>
</dbReference>
<dbReference type="InterPro" id="IPR000679">
    <property type="entry name" value="Znf_GATA"/>
</dbReference>
<proteinExistence type="predicted"/>
<evidence type="ECO:0000256" key="1">
    <source>
        <dbReference type="ARBA" id="ARBA00022723"/>
    </source>
</evidence>
<evidence type="ECO:0000256" key="7">
    <source>
        <dbReference type="SAM" id="MobiDB-lite"/>
    </source>
</evidence>
<gene>
    <name evidence="9" type="ORF">FB45DRAFT_974156</name>
</gene>
<feature type="domain" description="GATA-type" evidence="8">
    <location>
        <begin position="52"/>
        <end position="87"/>
    </location>
</feature>
<reference evidence="9" key="1">
    <citation type="submission" date="2023-03" db="EMBL/GenBank/DDBJ databases">
        <title>Massive genome expansion in bonnet fungi (Mycena s.s.) driven by repeated elements and novel gene families across ecological guilds.</title>
        <authorList>
            <consortium name="Lawrence Berkeley National Laboratory"/>
            <person name="Harder C.B."/>
            <person name="Miyauchi S."/>
            <person name="Viragh M."/>
            <person name="Kuo A."/>
            <person name="Thoen E."/>
            <person name="Andreopoulos B."/>
            <person name="Lu D."/>
            <person name="Skrede I."/>
            <person name="Drula E."/>
            <person name="Henrissat B."/>
            <person name="Morin E."/>
            <person name="Kohler A."/>
            <person name="Barry K."/>
            <person name="LaButti K."/>
            <person name="Morin E."/>
            <person name="Salamov A."/>
            <person name="Lipzen A."/>
            <person name="Mereny Z."/>
            <person name="Hegedus B."/>
            <person name="Baldrian P."/>
            <person name="Stursova M."/>
            <person name="Weitz H."/>
            <person name="Taylor A."/>
            <person name="Grigoriev I.V."/>
            <person name="Nagy L.G."/>
            <person name="Martin F."/>
            <person name="Kauserud H."/>
        </authorList>
    </citation>
    <scope>NUCLEOTIDE SEQUENCE</scope>
    <source>
        <strain evidence="9">9284</strain>
    </source>
</reference>
<accession>A0AAD7CL21</accession>
<evidence type="ECO:0000256" key="5">
    <source>
        <dbReference type="ARBA" id="ARBA00023163"/>
    </source>
</evidence>
<evidence type="ECO:0000259" key="8">
    <source>
        <dbReference type="PROSITE" id="PS50114"/>
    </source>
</evidence>
<organism evidence="9 10">
    <name type="scientific">Roridomyces roridus</name>
    <dbReference type="NCBI Taxonomy" id="1738132"/>
    <lineage>
        <taxon>Eukaryota</taxon>
        <taxon>Fungi</taxon>
        <taxon>Dikarya</taxon>
        <taxon>Basidiomycota</taxon>
        <taxon>Agaricomycotina</taxon>
        <taxon>Agaricomycetes</taxon>
        <taxon>Agaricomycetidae</taxon>
        <taxon>Agaricales</taxon>
        <taxon>Marasmiineae</taxon>
        <taxon>Mycenaceae</taxon>
        <taxon>Roridomyces</taxon>
    </lineage>
</organism>
<dbReference type="EMBL" id="JARKIF010000001">
    <property type="protein sequence ID" value="KAJ7650092.1"/>
    <property type="molecule type" value="Genomic_DNA"/>
</dbReference>
<dbReference type="PROSITE" id="PS00344">
    <property type="entry name" value="GATA_ZN_FINGER_1"/>
    <property type="match status" value="1"/>
</dbReference>
<dbReference type="SMART" id="SM00401">
    <property type="entry name" value="ZnF_GATA"/>
    <property type="match status" value="1"/>
</dbReference>
<feature type="compositionally biased region" description="Polar residues" evidence="7">
    <location>
        <begin position="227"/>
        <end position="242"/>
    </location>
</feature>
<keyword evidence="2 6" id="KW-0863">Zinc-finger</keyword>
<dbReference type="PROSITE" id="PS50114">
    <property type="entry name" value="GATA_ZN_FINGER_2"/>
    <property type="match status" value="1"/>
</dbReference>
<keyword evidence="4" id="KW-0805">Transcription regulation</keyword>
<evidence type="ECO:0000313" key="9">
    <source>
        <dbReference type="EMBL" id="KAJ7650092.1"/>
    </source>
</evidence>